<keyword evidence="11 14" id="KW-1133">Transmembrane helix</keyword>
<dbReference type="FunFam" id="3.30.565.10:FF:000006">
    <property type="entry name" value="Sensor histidine kinase WalK"/>
    <property type="match status" value="1"/>
</dbReference>
<evidence type="ECO:0000313" key="17">
    <source>
        <dbReference type="EMBL" id="MBO8464304.1"/>
    </source>
</evidence>
<dbReference type="CDD" id="cd06225">
    <property type="entry name" value="HAMP"/>
    <property type="match status" value="1"/>
</dbReference>
<keyword evidence="9" id="KW-0418">Kinase</keyword>
<accession>A0A9D9I2Y6</accession>
<keyword evidence="4" id="KW-1003">Cell membrane</keyword>
<evidence type="ECO:0000259" key="15">
    <source>
        <dbReference type="PROSITE" id="PS50109"/>
    </source>
</evidence>
<dbReference type="InterPro" id="IPR036890">
    <property type="entry name" value="HATPase_C_sf"/>
</dbReference>
<name>A0A9D9I2Y6_9FIRM</name>
<dbReference type="EC" id="2.7.13.3" evidence="3"/>
<dbReference type="InterPro" id="IPR003660">
    <property type="entry name" value="HAMP_dom"/>
</dbReference>
<dbReference type="SMART" id="SM00304">
    <property type="entry name" value="HAMP"/>
    <property type="match status" value="1"/>
</dbReference>
<dbReference type="Proteomes" id="UP000823618">
    <property type="component" value="Unassembled WGS sequence"/>
</dbReference>
<dbReference type="SUPFAM" id="SSF47384">
    <property type="entry name" value="Homodimeric domain of signal transducing histidine kinase"/>
    <property type="match status" value="1"/>
</dbReference>
<dbReference type="PROSITE" id="PS50885">
    <property type="entry name" value="HAMP"/>
    <property type="match status" value="1"/>
</dbReference>
<organism evidence="17 18">
    <name type="scientific">Candidatus Scybalomonas excrementavium</name>
    <dbReference type="NCBI Taxonomy" id="2840943"/>
    <lineage>
        <taxon>Bacteria</taxon>
        <taxon>Bacillati</taxon>
        <taxon>Bacillota</taxon>
        <taxon>Clostridia</taxon>
        <taxon>Lachnospirales</taxon>
        <taxon>Lachnospiraceae</taxon>
        <taxon>Lachnospiraceae incertae sedis</taxon>
        <taxon>Candidatus Scybalomonas</taxon>
    </lineage>
</organism>
<dbReference type="FunFam" id="1.10.287.130:FF:000001">
    <property type="entry name" value="Two-component sensor histidine kinase"/>
    <property type="match status" value="1"/>
</dbReference>
<evidence type="ECO:0000256" key="13">
    <source>
        <dbReference type="ARBA" id="ARBA00023136"/>
    </source>
</evidence>
<evidence type="ECO:0000256" key="11">
    <source>
        <dbReference type="ARBA" id="ARBA00022989"/>
    </source>
</evidence>
<keyword evidence="12" id="KW-0902">Two-component regulatory system</keyword>
<evidence type="ECO:0000256" key="2">
    <source>
        <dbReference type="ARBA" id="ARBA00004651"/>
    </source>
</evidence>
<dbReference type="Gene3D" id="6.10.340.10">
    <property type="match status" value="1"/>
</dbReference>
<dbReference type="GO" id="GO:0005524">
    <property type="term" value="F:ATP binding"/>
    <property type="evidence" value="ECO:0007669"/>
    <property type="project" value="UniProtKB-KW"/>
</dbReference>
<dbReference type="InterPro" id="IPR050398">
    <property type="entry name" value="HssS/ArlS-like"/>
</dbReference>
<evidence type="ECO:0000256" key="12">
    <source>
        <dbReference type="ARBA" id="ARBA00023012"/>
    </source>
</evidence>
<dbReference type="InterPro" id="IPR003661">
    <property type="entry name" value="HisK_dim/P_dom"/>
</dbReference>
<evidence type="ECO:0000256" key="4">
    <source>
        <dbReference type="ARBA" id="ARBA00022475"/>
    </source>
</evidence>
<sequence>YANDYFSGDITTMRLSQYFSELHSLLNSEIWLCDQDGVVLITSSKEDTSILGQQIQTLHPSLELGKPFLTVSDFSHTFPEPMISIGRPIRLQGKQTGYLMLHSKSSSLSSTQAGITKATYVSLGILLVIILLFMYYFSKKILVPIGEINHTARRYAKGDFDTLIPIERYDEIGELVSSLNFMATELSKTEQYRKDFISNISHDFRSPLTSIKGYLEAMLDGTIPPELYERYLGVLLDETNRLTKLTEGLVSLKTLNGNVPLLKLSNFDILKTIRSTMNTFEGQCEAKQVTIELSTTLSSCIVQADSTKIEQVVYNVIDNAIKFSKKGGHIKITVSELNHGKVSISIKDNGIGIPKSKQNRIWERFYKVDNSRGKDKKSHGIGLALTKEIIHAHNEQITLISTEDVGSEFIFTLTKPKHIS</sequence>
<dbReference type="SMART" id="SM00388">
    <property type="entry name" value="HisKA"/>
    <property type="match status" value="1"/>
</dbReference>
<gene>
    <name evidence="17" type="ORF">IAC13_10275</name>
</gene>
<keyword evidence="6" id="KW-0808">Transferase</keyword>
<dbReference type="Pfam" id="PF00672">
    <property type="entry name" value="HAMP"/>
    <property type="match status" value="1"/>
</dbReference>
<evidence type="ECO:0000256" key="3">
    <source>
        <dbReference type="ARBA" id="ARBA00012438"/>
    </source>
</evidence>
<protein>
    <recommendedName>
        <fullName evidence="3">histidine kinase</fullName>
        <ecNumber evidence="3">2.7.13.3</ecNumber>
    </recommendedName>
</protein>
<comment type="catalytic activity">
    <reaction evidence="1">
        <text>ATP + protein L-histidine = ADP + protein N-phospho-L-histidine.</text>
        <dbReference type="EC" id="2.7.13.3"/>
    </reaction>
</comment>
<dbReference type="Pfam" id="PF02518">
    <property type="entry name" value="HATPase_c"/>
    <property type="match status" value="1"/>
</dbReference>
<dbReference type="PANTHER" id="PTHR45528:SF1">
    <property type="entry name" value="SENSOR HISTIDINE KINASE CPXA"/>
    <property type="match status" value="1"/>
</dbReference>
<evidence type="ECO:0000256" key="9">
    <source>
        <dbReference type="ARBA" id="ARBA00022777"/>
    </source>
</evidence>
<dbReference type="Gene3D" id="1.10.287.130">
    <property type="match status" value="1"/>
</dbReference>
<dbReference type="Gene3D" id="3.30.565.10">
    <property type="entry name" value="Histidine kinase-like ATPase, C-terminal domain"/>
    <property type="match status" value="1"/>
</dbReference>
<keyword evidence="8" id="KW-0547">Nucleotide-binding</keyword>
<feature type="transmembrane region" description="Helical" evidence="14">
    <location>
        <begin position="118"/>
        <end position="137"/>
    </location>
</feature>
<reference evidence="17" key="2">
    <citation type="journal article" date="2021" name="PeerJ">
        <title>Extensive microbial diversity within the chicken gut microbiome revealed by metagenomics and culture.</title>
        <authorList>
            <person name="Gilroy R."/>
            <person name="Ravi A."/>
            <person name="Getino M."/>
            <person name="Pursley I."/>
            <person name="Horton D.L."/>
            <person name="Alikhan N.F."/>
            <person name="Baker D."/>
            <person name="Gharbi K."/>
            <person name="Hall N."/>
            <person name="Watson M."/>
            <person name="Adriaenssens E.M."/>
            <person name="Foster-Nyarko E."/>
            <person name="Jarju S."/>
            <person name="Secka A."/>
            <person name="Antonio M."/>
            <person name="Oren A."/>
            <person name="Chaudhuri R.R."/>
            <person name="La Ragione R."/>
            <person name="Hildebrand F."/>
            <person name="Pallen M.J."/>
        </authorList>
    </citation>
    <scope>NUCLEOTIDE SEQUENCE</scope>
    <source>
        <strain evidence="17">E3-2379</strain>
    </source>
</reference>
<feature type="domain" description="Histidine kinase" evidence="15">
    <location>
        <begin position="199"/>
        <end position="417"/>
    </location>
</feature>
<reference evidence="17" key="1">
    <citation type="submission" date="2020-10" db="EMBL/GenBank/DDBJ databases">
        <authorList>
            <person name="Gilroy R."/>
        </authorList>
    </citation>
    <scope>NUCLEOTIDE SEQUENCE</scope>
    <source>
        <strain evidence="17">E3-2379</strain>
    </source>
</reference>
<evidence type="ECO:0000256" key="10">
    <source>
        <dbReference type="ARBA" id="ARBA00022840"/>
    </source>
</evidence>
<dbReference type="PROSITE" id="PS50109">
    <property type="entry name" value="HIS_KIN"/>
    <property type="match status" value="1"/>
</dbReference>
<evidence type="ECO:0000256" key="5">
    <source>
        <dbReference type="ARBA" id="ARBA00022553"/>
    </source>
</evidence>
<dbReference type="InterPro" id="IPR003594">
    <property type="entry name" value="HATPase_dom"/>
</dbReference>
<evidence type="ECO:0000256" key="14">
    <source>
        <dbReference type="SAM" id="Phobius"/>
    </source>
</evidence>
<keyword evidence="5" id="KW-0597">Phosphoprotein</keyword>
<keyword evidence="10" id="KW-0067">ATP-binding</keyword>
<dbReference type="GO" id="GO:0000155">
    <property type="term" value="F:phosphorelay sensor kinase activity"/>
    <property type="evidence" value="ECO:0007669"/>
    <property type="project" value="InterPro"/>
</dbReference>
<proteinExistence type="predicted"/>
<evidence type="ECO:0000256" key="6">
    <source>
        <dbReference type="ARBA" id="ARBA00022679"/>
    </source>
</evidence>
<dbReference type="SUPFAM" id="SSF55874">
    <property type="entry name" value="ATPase domain of HSP90 chaperone/DNA topoisomerase II/histidine kinase"/>
    <property type="match status" value="1"/>
</dbReference>
<dbReference type="SUPFAM" id="SSF158472">
    <property type="entry name" value="HAMP domain-like"/>
    <property type="match status" value="1"/>
</dbReference>
<dbReference type="SMART" id="SM00387">
    <property type="entry name" value="HATPase_c"/>
    <property type="match status" value="1"/>
</dbReference>
<keyword evidence="13 14" id="KW-0472">Membrane</keyword>
<dbReference type="InterPro" id="IPR036097">
    <property type="entry name" value="HisK_dim/P_sf"/>
</dbReference>
<dbReference type="InterPro" id="IPR005467">
    <property type="entry name" value="His_kinase_dom"/>
</dbReference>
<dbReference type="InterPro" id="IPR004358">
    <property type="entry name" value="Sig_transdc_His_kin-like_C"/>
</dbReference>
<comment type="subcellular location">
    <subcellularLocation>
        <location evidence="2">Cell membrane</location>
        <topology evidence="2">Multi-pass membrane protein</topology>
    </subcellularLocation>
</comment>
<dbReference type="PANTHER" id="PTHR45528">
    <property type="entry name" value="SENSOR HISTIDINE KINASE CPXA"/>
    <property type="match status" value="1"/>
</dbReference>
<dbReference type="CDD" id="cd00075">
    <property type="entry name" value="HATPase"/>
    <property type="match status" value="1"/>
</dbReference>
<evidence type="ECO:0000256" key="8">
    <source>
        <dbReference type="ARBA" id="ARBA00022741"/>
    </source>
</evidence>
<dbReference type="PRINTS" id="PR00344">
    <property type="entry name" value="BCTRLSENSOR"/>
</dbReference>
<dbReference type="GO" id="GO:0005886">
    <property type="term" value="C:plasma membrane"/>
    <property type="evidence" value="ECO:0007669"/>
    <property type="project" value="UniProtKB-SubCell"/>
</dbReference>
<comment type="caution">
    <text evidence="17">The sequence shown here is derived from an EMBL/GenBank/DDBJ whole genome shotgun (WGS) entry which is preliminary data.</text>
</comment>
<keyword evidence="7 14" id="KW-0812">Transmembrane</keyword>
<evidence type="ECO:0000256" key="7">
    <source>
        <dbReference type="ARBA" id="ARBA00022692"/>
    </source>
</evidence>
<dbReference type="Pfam" id="PF00512">
    <property type="entry name" value="HisKA"/>
    <property type="match status" value="1"/>
</dbReference>
<dbReference type="CDD" id="cd00082">
    <property type="entry name" value="HisKA"/>
    <property type="match status" value="1"/>
</dbReference>
<feature type="domain" description="HAMP" evidence="16">
    <location>
        <begin position="139"/>
        <end position="191"/>
    </location>
</feature>
<dbReference type="AlphaFoldDB" id="A0A9D9I2Y6"/>
<evidence type="ECO:0000259" key="16">
    <source>
        <dbReference type="PROSITE" id="PS50885"/>
    </source>
</evidence>
<evidence type="ECO:0000256" key="1">
    <source>
        <dbReference type="ARBA" id="ARBA00000085"/>
    </source>
</evidence>
<evidence type="ECO:0000313" key="18">
    <source>
        <dbReference type="Proteomes" id="UP000823618"/>
    </source>
</evidence>
<dbReference type="EMBL" id="JADIML010000295">
    <property type="protein sequence ID" value="MBO8464304.1"/>
    <property type="molecule type" value="Genomic_DNA"/>
</dbReference>
<feature type="non-terminal residue" evidence="17">
    <location>
        <position position="1"/>
    </location>
</feature>